<name>A0AAP2RAL2_9EURY</name>
<feature type="binding site" evidence="8">
    <location>
        <position position="214"/>
    </location>
    <ligand>
        <name>ATP</name>
        <dbReference type="ChEBI" id="CHEBI:30616"/>
    </ligand>
</feature>
<comment type="catalytic activity">
    <reaction evidence="7 8">
        <text>tRNA(Tyr) + L-tyrosine + ATP = L-tyrosyl-tRNA(Tyr) + AMP + diphosphate + H(+)</text>
        <dbReference type="Rhea" id="RHEA:10220"/>
        <dbReference type="Rhea" id="RHEA-COMP:9706"/>
        <dbReference type="Rhea" id="RHEA-COMP:9707"/>
        <dbReference type="ChEBI" id="CHEBI:15378"/>
        <dbReference type="ChEBI" id="CHEBI:30616"/>
        <dbReference type="ChEBI" id="CHEBI:33019"/>
        <dbReference type="ChEBI" id="CHEBI:58315"/>
        <dbReference type="ChEBI" id="CHEBI:78442"/>
        <dbReference type="ChEBI" id="CHEBI:78536"/>
        <dbReference type="ChEBI" id="CHEBI:456215"/>
        <dbReference type="EC" id="6.1.1.1"/>
    </reaction>
</comment>
<reference evidence="9 10" key="1">
    <citation type="submission" date="2017-11" db="EMBL/GenBank/DDBJ databases">
        <title>Isolation and Characterization of Family Methanocellaceae Species from Potential Methane Hydrate Area Offshore Southwestern Taiwan.</title>
        <authorList>
            <person name="Zhang W.-L."/>
            <person name="Chen W.-C."/>
            <person name="Lai M.-C."/>
            <person name="Chen S.-C."/>
        </authorList>
    </citation>
    <scope>NUCLEOTIDE SEQUENCE [LARGE SCALE GENOMIC DNA]</scope>
    <source>
        <strain evidence="9 10">CWC-04</strain>
    </source>
</reference>
<dbReference type="AlphaFoldDB" id="A0AAP2RAL2"/>
<evidence type="ECO:0000256" key="3">
    <source>
        <dbReference type="ARBA" id="ARBA00022741"/>
    </source>
</evidence>
<feature type="binding site" evidence="8">
    <location>
        <position position="155"/>
    </location>
    <ligand>
        <name>L-tyrosine</name>
        <dbReference type="ChEBI" id="CHEBI:58315"/>
    </ligand>
</feature>
<keyword evidence="2 8" id="KW-0436">Ligase</keyword>
<sequence length="316" mass="35571">MDKLELVTRNVEEIVTLDELKELMSKNPHPKVYVGYEPSGNIHLGHMITVNKLIDCQNAGFHVTVLLADLHAYLNRKGTMEEIAKIAEYNKRCFIALGLDEDKTRFVLGTSFQLSGDYMTSVLKLACDTTLNRAKRSMDEVSRDAEDPRVSQMVYPLMQAMDIAALGVDIAMGGIDQRKIHMLARENLPQMGFKSPVCLHTPILLGLDGTKMSSSKGNNISVDEPEESINKKIQKAFCPIGEIENNPVLDLFRYHIFMKYDSIVIERPEKHGGNLEYSSFAALRDDFAAQKVHPLDLKKAAAKYMNMIIEPVRKKV</sequence>
<feature type="binding site" evidence="8">
    <location>
        <position position="177"/>
    </location>
    <ligand>
        <name>L-tyrosine</name>
        <dbReference type="ChEBI" id="CHEBI:58315"/>
    </ligand>
</feature>
<comment type="similarity">
    <text evidence="8">Belongs to the class-I aminoacyl-tRNA synthetase family. TyrS type 3 subfamily.</text>
</comment>
<dbReference type="InterPro" id="IPR001412">
    <property type="entry name" value="aa-tRNA-synth_I_CS"/>
</dbReference>
<evidence type="ECO:0000256" key="1">
    <source>
        <dbReference type="ARBA" id="ARBA00022490"/>
    </source>
</evidence>
<dbReference type="CDD" id="cd00805">
    <property type="entry name" value="TyrRS_core"/>
    <property type="match status" value="1"/>
</dbReference>
<comment type="caution">
    <text evidence="9">The sequence shown here is derived from an EMBL/GenBank/DDBJ whole genome shotgun (WGS) entry which is preliminary data.</text>
</comment>
<keyword evidence="4 8" id="KW-0067">ATP-binding</keyword>
<dbReference type="InterPro" id="IPR050489">
    <property type="entry name" value="Tyr-tRNA_synthase"/>
</dbReference>
<evidence type="ECO:0000256" key="5">
    <source>
        <dbReference type="ARBA" id="ARBA00022917"/>
    </source>
</evidence>
<comment type="caution">
    <text evidence="8">Lacks conserved residue(s) required for the propagation of feature annotation.</text>
</comment>
<keyword evidence="3 8" id="KW-0547">Nucleotide-binding</keyword>
<evidence type="ECO:0000256" key="7">
    <source>
        <dbReference type="ARBA" id="ARBA00048248"/>
    </source>
</evidence>
<comment type="function">
    <text evidence="8">Catalyzes the attachment of tyrosine to tRNA(Tyr) in a two-step reaction: tyrosine is first activated by ATP to form Tyr-AMP and then transferred to the acceptor end of tRNA(Tyr).</text>
</comment>
<dbReference type="SUPFAM" id="SSF52374">
    <property type="entry name" value="Nucleotidylyl transferase"/>
    <property type="match status" value="1"/>
</dbReference>
<proteinExistence type="inferred from homology"/>
<dbReference type="RefSeq" id="WP_230740134.1">
    <property type="nucleotide sequence ID" value="NZ_PGCK01000001.1"/>
</dbReference>
<keyword evidence="10" id="KW-1185">Reference proteome</keyword>
<feature type="binding site" evidence="8">
    <location>
        <position position="162"/>
    </location>
    <ligand>
        <name>L-tyrosine</name>
        <dbReference type="ChEBI" id="CHEBI:58315"/>
    </ligand>
</feature>
<comment type="subcellular location">
    <subcellularLocation>
        <location evidence="8">Cytoplasm</location>
    </subcellularLocation>
</comment>
<dbReference type="PROSITE" id="PS00178">
    <property type="entry name" value="AA_TRNA_LIGASE_I"/>
    <property type="match status" value="1"/>
</dbReference>
<dbReference type="InterPro" id="IPR002307">
    <property type="entry name" value="Tyr-tRNA-ligase"/>
</dbReference>
<comment type="subunit">
    <text evidence="8">Homodimer.</text>
</comment>
<evidence type="ECO:0000256" key="8">
    <source>
        <dbReference type="HAMAP-Rule" id="MF_02008"/>
    </source>
</evidence>
<dbReference type="NCBIfam" id="NF006330">
    <property type="entry name" value="PRK08560.1"/>
    <property type="match status" value="1"/>
</dbReference>
<protein>
    <recommendedName>
        <fullName evidence="8">Tyrosine--tRNA ligase</fullName>
        <ecNumber evidence="8">6.1.1.1</ecNumber>
    </recommendedName>
    <alternativeName>
        <fullName evidence="8">Tyrosyl-tRNA synthetase</fullName>
        <shortName evidence="8">TyrRS</shortName>
    </alternativeName>
</protein>
<organism evidence="9 10">
    <name type="scientific">Methanooceanicella nereidis</name>
    <dbReference type="NCBI Taxonomy" id="2052831"/>
    <lineage>
        <taxon>Archaea</taxon>
        <taxon>Methanobacteriati</taxon>
        <taxon>Methanobacteriota</taxon>
        <taxon>Stenosarchaea group</taxon>
        <taxon>Methanomicrobia</taxon>
        <taxon>Methanocellales</taxon>
        <taxon>Methanocellaceae</taxon>
        <taxon>Methanooceanicella</taxon>
    </lineage>
</organism>
<dbReference type="PANTHER" id="PTHR46264">
    <property type="entry name" value="TYROSINE-TRNA LIGASE"/>
    <property type="match status" value="1"/>
</dbReference>
<dbReference type="InterPro" id="IPR023617">
    <property type="entry name" value="Tyr-tRNA-ligase_arc/euk-type"/>
</dbReference>
<gene>
    <name evidence="8" type="primary">tyrS</name>
    <name evidence="9" type="ORF">CUJ83_02200</name>
</gene>
<dbReference type="GO" id="GO:0004831">
    <property type="term" value="F:tyrosine-tRNA ligase activity"/>
    <property type="evidence" value="ECO:0007669"/>
    <property type="project" value="UniProtKB-UniRule"/>
</dbReference>
<evidence type="ECO:0000256" key="4">
    <source>
        <dbReference type="ARBA" id="ARBA00022840"/>
    </source>
</evidence>
<dbReference type="InterPro" id="IPR002305">
    <property type="entry name" value="aa-tRNA-synth_Ic"/>
</dbReference>
<dbReference type="HAMAP" id="MF_02008">
    <property type="entry name" value="Tyr_tRNA_synth_type3"/>
    <property type="match status" value="1"/>
</dbReference>
<dbReference type="InterPro" id="IPR014729">
    <property type="entry name" value="Rossmann-like_a/b/a_fold"/>
</dbReference>
<feature type="binding site" evidence="8">
    <location>
        <position position="159"/>
    </location>
    <ligand>
        <name>L-tyrosine</name>
        <dbReference type="ChEBI" id="CHEBI:58315"/>
    </ligand>
</feature>
<keyword evidence="6 8" id="KW-0030">Aminoacyl-tRNA synthetase</keyword>
<accession>A0AAP2RAL2</accession>
<feature type="short sequence motif" description="'KMSKS' region" evidence="8">
    <location>
        <begin position="211"/>
        <end position="215"/>
    </location>
</feature>
<keyword evidence="1 8" id="KW-0963">Cytoplasm</keyword>
<dbReference type="EC" id="6.1.1.1" evidence="8"/>
<feature type="binding site" evidence="8">
    <location>
        <position position="33"/>
    </location>
    <ligand>
        <name>L-tyrosine</name>
        <dbReference type="ChEBI" id="CHEBI:58315"/>
    </ligand>
</feature>
<evidence type="ECO:0000313" key="9">
    <source>
        <dbReference type="EMBL" id="MCD1293808.1"/>
    </source>
</evidence>
<evidence type="ECO:0000256" key="2">
    <source>
        <dbReference type="ARBA" id="ARBA00022598"/>
    </source>
</evidence>
<dbReference type="InterPro" id="IPR023684">
    <property type="entry name" value="Tyr-tRNA-ligase_3"/>
</dbReference>
<dbReference type="GO" id="GO:0005524">
    <property type="term" value="F:ATP binding"/>
    <property type="evidence" value="ECO:0007669"/>
    <property type="project" value="UniProtKB-UniRule"/>
</dbReference>
<dbReference type="PIRSF" id="PIRSF006588">
    <property type="entry name" value="TyrRS_arch_euk"/>
    <property type="match status" value="1"/>
</dbReference>
<dbReference type="GO" id="GO:0005737">
    <property type="term" value="C:cytoplasm"/>
    <property type="evidence" value="ECO:0007669"/>
    <property type="project" value="UniProtKB-SubCell"/>
</dbReference>
<evidence type="ECO:0000256" key="6">
    <source>
        <dbReference type="ARBA" id="ARBA00023146"/>
    </source>
</evidence>
<dbReference type="NCBIfam" id="TIGR00234">
    <property type="entry name" value="tyrS"/>
    <property type="match status" value="1"/>
</dbReference>
<dbReference type="Gene3D" id="3.40.50.620">
    <property type="entry name" value="HUPs"/>
    <property type="match status" value="1"/>
</dbReference>
<evidence type="ECO:0000313" key="10">
    <source>
        <dbReference type="Proteomes" id="UP001320159"/>
    </source>
</evidence>
<keyword evidence="5 8" id="KW-0648">Protein biosynthesis</keyword>
<dbReference type="GO" id="GO:0006437">
    <property type="term" value="P:tyrosyl-tRNA aminoacylation"/>
    <property type="evidence" value="ECO:0007669"/>
    <property type="project" value="UniProtKB-UniRule"/>
</dbReference>
<dbReference type="PRINTS" id="PR01040">
    <property type="entry name" value="TRNASYNTHTYR"/>
</dbReference>
<dbReference type="Proteomes" id="UP001320159">
    <property type="component" value="Unassembled WGS sequence"/>
</dbReference>
<dbReference type="Pfam" id="PF00579">
    <property type="entry name" value="tRNA-synt_1b"/>
    <property type="match status" value="1"/>
</dbReference>
<dbReference type="Gene3D" id="1.10.240.10">
    <property type="entry name" value="Tyrosyl-Transfer RNA Synthetase"/>
    <property type="match status" value="1"/>
</dbReference>
<dbReference type="EMBL" id="PGCK01000001">
    <property type="protein sequence ID" value="MCD1293808.1"/>
    <property type="molecule type" value="Genomic_DNA"/>
</dbReference>
<dbReference type="PANTHER" id="PTHR46264:SF4">
    <property type="entry name" value="TYROSINE--TRNA LIGASE, CYTOPLASMIC"/>
    <property type="match status" value="1"/>
</dbReference>